<keyword evidence="5" id="KW-0472">Membrane</keyword>
<dbReference type="AlphaFoldDB" id="A0A9P6PQK8"/>
<dbReference type="EMBL" id="JAAAJA010000651">
    <property type="protein sequence ID" value="KAG0250776.1"/>
    <property type="molecule type" value="Genomic_DNA"/>
</dbReference>
<feature type="compositionally biased region" description="Basic and acidic residues" evidence="4">
    <location>
        <begin position="314"/>
        <end position="326"/>
    </location>
</feature>
<dbReference type="PROSITE" id="PS00191">
    <property type="entry name" value="CYTOCHROME_B5_1"/>
    <property type="match status" value="1"/>
</dbReference>
<organism evidence="7 8">
    <name type="scientific">Mortierella polycephala</name>
    <dbReference type="NCBI Taxonomy" id="41804"/>
    <lineage>
        <taxon>Eukaryota</taxon>
        <taxon>Fungi</taxon>
        <taxon>Fungi incertae sedis</taxon>
        <taxon>Mucoromycota</taxon>
        <taxon>Mortierellomycotina</taxon>
        <taxon>Mortierellomycetes</taxon>
        <taxon>Mortierellales</taxon>
        <taxon>Mortierellaceae</taxon>
        <taxon>Mortierella</taxon>
    </lineage>
</organism>
<feature type="transmembrane region" description="Helical" evidence="5">
    <location>
        <begin position="118"/>
        <end position="141"/>
    </location>
</feature>
<dbReference type="SUPFAM" id="SSF55856">
    <property type="entry name" value="Cytochrome b5-like heme/steroid binding domain"/>
    <property type="match status" value="1"/>
</dbReference>
<feature type="transmembrane region" description="Helical" evidence="5">
    <location>
        <begin position="217"/>
        <end position="241"/>
    </location>
</feature>
<dbReference type="SMART" id="SM01117">
    <property type="entry name" value="Cyt-b5"/>
    <property type="match status" value="1"/>
</dbReference>
<dbReference type="PROSITE" id="PS50255">
    <property type="entry name" value="CYTOCHROME_B5_2"/>
    <property type="match status" value="1"/>
</dbReference>
<feature type="domain" description="Cytochrome b5 heme-binding" evidence="6">
    <location>
        <begin position="422"/>
        <end position="498"/>
    </location>
</feature>
<feature type="compositionally biased region" description="Basic and acidic residues" evidence="4">
    <location>
        <begin position="1"/>
        <end position="12"/>
    </location>
</feature>
<dbReference type="GO" id="GO:0005737">
    <property type="term" value="C:cytoplasm"/>
    <property type="evidence" value="ECO:0007669"/>
    <property type="project" value="TreeGrafter"/>
</dbReference>
<evidence type="ECO:0000256" key="4">
    <source>
        <dbReference type="SAM" id="MobiDB-lite"/>
    </source>
</evidence>
<dbReference type="Gene3D" id="3.10.120.10">
    <property type="entry name" value="Cytochrome b5-like heme/steroid binding domain"/>
    <property type="match status" value="1"/>
</dbReference>
<proteinExistence type="predicted"/>
<dbReference type="PANTHER" id="PTHR46237">
    <property type="entry name" value="CYTOCHROME B5 REDUCTASE 4 FAMILY MEMBER"/>
    <property type="match status" value="1"/>
</dbReference>
<evidence type="ECO:0000313" key="7">
    <source>
        <dbReference type="EMBL" id="KAG0250776.1"/>
    </source>
</evidence>
<dbReference type="InterPro" id="IPR056136">
    <property type="entry name" value="DUF7719"/>
</dbReference>
<feature type="compositionally biased region" description="Acidic residues" evidence="4">
    <location>
        <begin position="48"/>
        <end position="64"/>
    </location>
</feature>
<evidence type="ECO:0000256" key="1">
    <source>
        <dbReference type="ARBA" id="ARBA00022617"/>
    </source>
</evidence>
<dbReference type="InterPro" id="IPR001199">
    <property type="entry name" value="Cyt_B5-like_heme/steroid-bd"/>
</dbReference>
<feature type="compositionally biased region" description="Polar residues" evidence="4">
    <location>
        <begin position="37"/>
        <end position="46"/>
    </location>
</feature>
<evidence type="ECO:0000313" key="8">
    <source>
        <dbReference type="Proteomes" id="UP000726737"/>
    </source>
</evidence>
<evidence type="ECO:0000256" key="3">
    <source>
        <dbReference type="ARBA" id="ARBA00023004"/>
    </source>
</evidence>
<keyword evidence="5" id="KW-0812">Transmembrane</keyword>
<dbReference type="InterPro" id="IPR051872">
    <property type="entry name" value="Cytochrome_b5/Flavoprotein_Rdt"/>
</dbReference>
<dbReference type="Pfam" id="PF00173">
    <property type="entry name" value="Cyt-b5"/>
    <property type="match status" value="1"/>
</dbReference>
<keyword evidence="5" id="KW-1133">Transmembrane helix</keyword>
<keyword evidence="1" id="KW-0349">Heme</keyword>
<dbReference type="GO" id="GO:0046872">
    <property type="term" value="F:metal ion binding"/>
    <property type="evidence" value="ECO:0007669"/>
    <property type="project" value="UniProtKB-KW"/>
</dbReference>
<reference evidence="7" key="1">
    <citation type="journal article" date="2020" name="Fungal Divers.">
        <title>Resolving the Mortierellaceae phylogeny through synthesis of multi-gene phylogenetics and phylogenomics.</title>
        <authorList>
            <person name="Vandepol N."/>
            <person name="Liber J."/>
            <person name="Desiro A."/>
            <person name="Na H."/>
            <person name="Kennedy M."/>
            <person name="Barry K."/>
            <person name="Grigoriev I.V."/>
            <person name="Miller A.N."/>
            <person name="O'Donnell K."/>
            <person name="Stajich J.E."/>
            <person name="Bonito G."/>
        </authorList>
    </citation>
    <scope>NUCLEOTIDE SEQUENCE</scope>
    <source>
        <strain evidence="7">KOD948</strain>
    </source>
</reference>
<dbReference type="Proteomes" id="UP000726737">
    <property type="component" value="Unassembled WGS sequence"/>
</dbReference>
<evidence type="ECO:0000256" key="2">
    <source>
        <dbReference type="ARBA" id="ARBA00022723"/>
    </source>
</evidence>
<dbReference type="PANTHER" id="PTHR46237:SF1">
    <property type="entry name" value="CYTOCHROME B5 REDUCTASE 4"/>
    <property type="match status" value="1"/>
</dbReference>
<evidence type="ECO:0000256" key="5">
    <source>
        <dbReference type="SAM" id="Phobius"/>
    </source>
</evidence>
<dbReference type="FunFam" id="3.10.120.10:FF:000001">
    <property type="entry name" value="Cytochrome b5 reductase 4"/>
    <property type="match status" value="1"/>
</dbReference>
<feature type="compositionally biased region" description="Low complexity" evidence="4">
    <location>
        <begin position="254"/>
        <end position="266"/>
    </location>
</feature>
<dbReference type="Pfam" id="PF24841">
    <property type="entry name" value="DUF7719"/>
    <property type="match status" value="1"/>
</dbReference>
<feature type="region of interest" description="Disordered" evidence="4">
    <location>
        <begin position="1"/>
        <end position="76"/>
    </location>
</feature>
<sequence>MTGQESKQKDDTGVSSAIKDGAQTTTKRNVASKDKSSVTQPETISQAEEFDEDDDEEFDEDSDGSDSSGIDDIPEQEKWRLIKESGIIEQINANDDRSKATHSHGHHHHKHDDAERDYIFEGIFFSIPTTCLFVVMDILVHRQFGETYGGSDIFHKVIKIFPAILIMVYFSNKSKNSKFTQAAMFVISALCGCYFLHTMHRSPAMGIMLRAPGIITILVYCIVQLNLLPAMISLVICGLYYKFGNGFVYPTETTSTDTDADSSTAESNDHASNPYSSNNSNKERIIVQSAPTMTLSVPTVSLNNLQPPTVTMHSDSDKDSDSDSDAKIANPYKTAASRMAPPVMTLSTADEPEDHKPVLFILLLVESTPSFPALDGPQRLAACSTDPKSKRRIKFALAPGHSPLDWARLTNSGTNLRGVTTLGRYSLADVKEHNTSDDAWTVLNGKVYNITAYLPFHPGGEKEVLRCAGRDGTRLFNLTHKWVNYEYMLKECQVGFLVSEASTSNKLRV</sequence>
<dbReference type="OrthoDB" id="432299at2759"/>
<feature type="region of interest" description="Disordered" evidence="4">
    <location>
        <begin position="300"/>
        <end position="327"/>
    </location>
</feature>
<feature type="compositionally biased region" description="Polar residues" evidence="4">
    <location>
        <begin position="300"/>
        <end position="313"/>
    </location>
</feature>
<feature type="compositionally biased region" description="Polar residues" evidence="4">
    <location>
        <begin position="270"/>
        <end position="280"/>
    </location>
</feature>
<keyword evidence="2" id="KW-0479">Metal-binding</keyword>
<comment type="caution">
    <text evidence="7">The sequence shown here is derived from an EMBL/GenBank/DDBJ whole genome shotgun (WGS) entry which is preliminary data.</text>
</comment>
<evidence type="ECO:0000259" key="6">
    <source>
        <dbReference type="PROSITE" id="PS50255"/>
    </source>
</evidence>
<gene>
    <name evidence="7" type="ORF">BG011_008111</name>
</gene>
<feature type="region of interest" description="Disordered" evidence="4">
    <location>
        <begin position="254"/>
        <end position="282"/>
    </location>
</feature>
<dbReference type="InterPro" id="IPR036400">
    <property type="entry name" value="Cyt_B5-like_heme/steroid_sf"/>
</dbReference>
<name>A0A9P6PQK8_9FUNG</name>
<feature type="transmembrane region" description="Helical" evidence="5">
    <location>
        <begin position="153"/>
        <end position="172"/>
    </location>
</feature>
<feature type="transmembrane region" description="Helical" evidence="5">
    <location>
        <begin position="179"/>
        <end position="197"/>
    </location>
</feature>
<dbReference type="GO" id="GO:0004128">
    <property type="term" value="F:cytochrome-b5 reductase activity, acting on NAD(P)H"/>
    <property type="evidence" value="ECO:0007669"/>
    <property type="project" value="TreeGrafter"/>
</dbReference>
<accession>A0A9P6PQK8</accession>
<keyword evidence="3" id="KW-0408">Iron</keyword>
<protein>
    <recommendedName>
        <fullName evidence="6">Cytochrome b5 heme-binding domain-containing protein</fullName>
    </recommendedName>
</protein>
<dbReference type="GO" id="GO:0020037">
    <property type="term" value="F:heme binding"/>
    <property type="evidence" value="ECO:0007669"/>
    <property type="project" value="InterPro"/>
</dbReference>
<keyword evidence="8" id="KW-1185">Reference proteome</keyword>
<dbReference type="InterPro" id="IPR018506">
    <property type="entry name" value="Cyt_B5_heme-BS"/>
</dbReference>